<protein>
    <submittedName>
        <fullName evidence="2">Uncharacterized protein</fullName>
    </submittedName>
</protein>
<name>A0A9P7GMI6_9AGAR</name>
<feature type="transmembrane region" description="Helical" evidence="1">
    <location>
        <begin position="25"/>
        <end position="48"/>
    </location>
</feature>
<keyword evidence="1" id="KW-1133">Transmembrane helix</keyword>
<sequence length="86" mass="9374">MSPLVATELDARITVEDYAQDIREVLPFIIVPSIFSAILLPLLGLLFALSTSRSRWTTIFILNVFAVSLGIVTGVLCIHVACPSDE</sequence>
<evidence type="ECO:0000313" key="2">
    <source>
        <dbReference type="EMBL" id="KAG5649647.1"/>
    </source>
</evidence>
<evidence type="ECO:0000256" key="1">
    <source>
        <dbReference type="SAM" id="Phobius"/>
    </source>
</evidence>
<dbReference type="Proteomes" id="UP000717328">
    <property type="component" value="Unassembled WGS sequence"/>
</dbReference>
<dbReference type="AlphaFoldDB" id="A0A9P7GMI6"/>
<feature type="transmembrane region" description="Helical" evidence="1">
    <location>
        <begin position="60"/>
        <end position="81"/>
    </location>
</feature>
<keyword evidence="3" id="KW-1185">Reference proteome</keyword>
<dbReference type="EMBL" id="JABCKI010000810">
    <property type="protein sequence ID" value="KAG5649647.1"/>
    <property type="molecule type" value="Genomic_DNA"/>
</dbReference>
<gene>
    <name evidence="2" type="ORF">H0H81_002714</name>
</gene>
<organism evidence="2 3">
    <name type="scientific">Sphagnurus paluster</name>
    <dbReference type="NCBI Taxonomy" id="117069"/>
    <lineage>
        <taxon>Eukaryota</taxon>
        <taxon>Fungi</taxon>
        <taxon>Dikarya</taxon>
        <taxon>Basidiomycota</taxon>
        <taxon>Agaricomycotina</taxon>
        <taxon>Agaricomycetes</taxon>
        <taxon>Agaricomycetidae</taxon>
        <taxon>Agaricales</taxon>
        <taxon>Tricholomatineae</taxon>
        <taxon>Lyophyllaceae</taxon>
        <taxon>Sphagnurus</taxon>
    </lineage>
</organism>
<keyword evidence="1" id="KW-0812">Transmembrane</keyword>
<comment type="caution">
    <text evidence="2">The sequence shown here is derived from an EMBL/GenBank/DDBJ whole genome shotgun (WGS) entry which is preliminary data.</text>
</comment>
<reference evidence="2" key="2">
    <citation type="submission" date="2021-10" db="EMBL/GenBank/DDBJ databases">
        <title>Phylogenomics reveals ancestral predisposition of the termite-cultivated fungus Termitomyces towards a domesticated lifestyle.</title>
        <authorList>
            <person name="Auxier B."/>
            <person name="Grum-Grzhimaylo A."/>
            <person name="Cardenas M.E."/>
            <person name="Lodge J.D."/>
            <person name="Laessoe T."/>
            <person name="Pedersen O."/>
            <person name="Smith M.E."/>
            <person name="Kuyper T.W."/>
            <person name="Franco-Molano E.A."/>
            <person name="Baroni T.J."/>
            <person name="Aanen D.K."/>
        </authorList>
    </citation>
    <scope>NUCLEOTIDE SEQUENCE</scope>
    <source>
        <strain evidence="2">D49</strain>
    </source>
</reference>
<proteinExistence type="predicted"/>
<keyword evidence="1" id="KW-0472">Membrane</keyword>
<accession>A0A9P7GMI6</accession>
<reference evidence="2" key="1">
    <citation type="submission" date="2021-02" db="EMBL/GenBank/DDBJ databases">
        <authorList>
            <person name="Nieuwenhuis M."/>
            <person name="Van De Peppel L.J.J."/>
        </authorList>
    </citation>
    <scope>NUCLEOTIDE SEQUENCE</scope>
    <source>
        <strain evidence="2">D49</strain>
    </source>
</reference>
<evidence type="ECO:0000313" key="3">
    <source>
        <dbReference type="Proteomes" id="UP000717328"/>
    </source>
</evidence>